<proteinExistence type="predicted"/>
<dbReference type="EMBL" id="CP011071">
    <property type="protein sequence ID" value="AKA34620.1"/>
    <property type="molecule type" value="Genomic_DNA"/>
</dbReference>
<dbReference type="KEGG" id="mlt:VC82_972"/>
<accession>A0A0D5YQQ7</accession>
<feature type="transmembrane region" description="Helical" evidence="1">
    <location>
        <begin position="52"/>
        <end position="68"/>
    </location>
</feature>
<dbReference type="HOGENOM" id="CLU_125324_2_0_10"/>
<evidence type="ECO:0000256" key="1">
    <source>
        <dbReference type="SAM" id="Phobius"/>
    </source>
</evidence>
<dbReference type="RefSeq" id="WP_045801358.1">
    <property type="nucleotide sequence ID" value="NZ_CP011071.1"/>
</dbReference>
<keyword evidence="1" id="KW-0812">Transmembrane</keyword>
<organism evidence="2 3">
    <name type="scientific">Flagellimonas lutaonensis</name>
    <dbReference type="NCBI Taxonomy" id="516051"/>
    <lineage>
        <taxon>Bacteria</taxon>
        <taxon>Pseudomonadati</taxon>
        <taxon>Bacteroidota</taxon>
        <taxon>Flavobacteriia</taxon>
        <taxon>Flavobacteriales</taxon>
        <taxon>Flavobacteriaceae</taxon>
        <taxon>Flagellimonas</taxon>
    </lineage>
</organism>
<keyword evidence="3" id="KW-1185">Reference proteome</keyword>
<keyword evidence="1" id="KW-1133">Transmembrane helix</keyword>
<protein>
    <submittedName>
        <fullName evidence="2">Rod shape-determining protein MreD</fullName>
    </submittedName>
</protein>
<dbReference type="Proteomes" id="UP000032726">
    <property type="component" value="Chromosome"/>
</dbReference>
<name>A0A0D5YQQ7_9FLAO</name>
<dbReference type="AlphaFoldDB" id="A0A0D5YQQ7"/>
<keyword evidence="1" id="KW-0472">Membrane</keyword>
<evidence type="ECO:0000313" key="3">
    <source>
        <dbReference type="Proteomes" id="UP000032726"/>
    </source>
</evidence>
<feature type="transmembrane region" description="Helical" evidence="1">
    <location>
        <begin position="74"/>
        <end position="94"/>
    </location>
</feature>
<feature type="transmembrane region" description="Helical" evidence="1">
    <location>
        <begin position="114"/>
        <end position="140"/>
    </location>
</feature>
<evidence type="ECO:0000313" key="2">
    <source>
        <dbReference type="EMBL" id="AKA34620.1"/>
    </source>
</evidence>
<feature type="transmembrane region" description="Helical" evidence="1">
    <location>
        <begin position="29"/>
        <end position="45"/>
    </location>
</feature>
<reference evidence="2 3" key="1">
    <citation type="submission" date="2015-03" db="EMBL/GenBank/DDBJ databases">
        <title>Complete genome sequence of Muricauda lutaonensis CC-HSB-11T, isolated from a coastal hot spring.</title>
        <authorList>
            <person name="Kim K.M."/>
        </authorList>
    </citation>
    <scope>NUCLEOTIDE SEQUENCE [LARGE SCALE GENOMIC DNA]</scope>
    <source>
        <strain evidence="2 3">CC-HSB-11</strain>
    </source>
</reference>
<dbReference type="STRING" id="516051.VC82_972"/>
<sequence length="169" mass="19767">MSNNVIFTNIVRFLLLVLSQVLIFNHLNFFGSINPMVYIIFLYWYPIRENRALFLLVCFLLGLTIDIFSDTLALHTFASLTIAYARPVIMRFCFGVNYEFQTFTFKNTTRIQRITFLALLVLTHHLIFFTFEILSFSHILLLLKKVLLTSILTIFICVMLSSLFTVQTE</sequence>
<feature type="transmembrane region" description="Helical" evidence="1">
    <location>
        <begin position="146"/>
        <end position="166"/>
    </location>
</feature>
<gene>
    <name evidence="2" type="ORF">VC82_972</name>
</gene>
<dbReference type="OrthoDB" id="1132160at2"/>
<feature type="transmembrane region" description="Helical" evidence="1">
    <location>
        <begin position="5"/>
        <end position="23"/>
    </location>
</feature>